<dbReference type="eggNOG" id="ENOG502ZK8N">
    <property type="taxonomic scope" value="Bacteria"/>
</dbReference>
<gene>
    <name evidence="2" type="ORF">IW15_15235</name>
</gene>
<dbReference type="RefSeq" id="WP_034712736.1">
    <property type="nucleotide sequence ID" value="NZ_JAODPJ010000007.1"/>
</dbReference>
<feature type="transmembrane region" description="Helical" evidence="1">
    <location>
        <begin position="67"/>
        <end position="86"/>
    </location>
</feature>
<organism evidence="2 3">
    <name type="scientific">Chryseobacterium soli</name>
    <dbReference type="NCBI Taxonomy" id="445961"/>
    <lineage>
        <taxon>Bacteria</taxon>
        <taxon>Pseudomonadati</taxon>
        <taxon>Bacteroidota</taxon>
        <taxon>Flavobacteriia</taxon>
        <taxon>Flavobacteriales</taxon>
        <taxon>Weeksellaceae</taxon>
        <taxon>Chryseobacterium group</taxon>
        <taxon>Chryseobacterium</taxon>
    </lineage>
</organism>
<evidence type="ECO:0008006" key="4">
    <source>
        <dbReference type="Google" id="ProtNLM"/>
    </source>
</evidence>
<accession>A0A086A4E9</accession>
<comment type="caution">
    <text evidence="2">The sequence shown here is derived from an EMBL/GenBank/DDBJ whole genome shotgun (WGS) entry which is preliminary data.</text>
</comment>
<keyword evidence="1" id="KW-1133">Transmembrane helix</keyword>
<feature type="transmembrane region" description="Helical" evidence="1">
    <location>
        <begin position="5"/>
        <end position="28"/>
    </location>
</feature>
<dbReference type="EMBL" id="JPRH01000006">
    <property type="protein sequence ID" value="KFF11563.1"/>
    <property type="molecule type" value="Genomic_DNA"/>
</dbReference>
<dbReference type="Proteomes" id="UP000028705">
    <property type="component" value="Unassembled WGS sequence"/>
</dbReference>
<keyword evidence="3" id="KW-1185">Reference proteome</keyword>
<evidence type="ECO:0000313" key="2">
    <source>
        <dbReference type="EMBL" id="KFF11563.1"/>
    </source>
</evidence>
<dbReference type="AlphaFoldDB" id="A0A086A4E9"/>
<name>A0A086A4E9_9FLAO</name>
<dbReference type="OrthoDB" id="118637at2"/>
<sequence>MIWDYFKIIVIPVIVVTFIRVLFGANIFENFSSVMSLNFFITVPFVLGALMIYLSKEKDTPSYTYRIFFPWLGVCAFVGVTIVFQIEGWACWIMITPLFLLFSSLGGLFGGYIKSKKRDRLNISLVILLPFLIAPIEKSIHTQKQIFKTFTSIRIHSTKEKIWENVISVKKIESNEEHPKLTKFLGFPMPVEAVLDKNEIGGFRKAIFERGLIFNETVTDYSDFNKMSFEIKANTYDIPSTTLDEHILIGGEYFDMLNGTYVLKKISENEYDLILYSNFSLNTTFNFYAGLWGKWIMKDIQDNILRVIKNRSEK</sequence>
<keyword evidence="1" id="KW-0472">Membrane</keyword>
<keyword evidence="1" id="KW-0812">Transmembrane</keyword>
<feature type="transmembrane region" description="Helical" evidence="1">
    <location>
        <begin position="34"/>
        <end position="55"/>
    </location>
</feature>
<feature type="transmembrane region" description="Helical" evidence="1">
    <location>
        <begin position="92"/>
        <end position="113"/>
    </location>
</feature>
<evidence type="ECO:0000313" key="3">
    <source>
        <dbReference type="Proteomes" id="UP000028705"/>
    </source>
</evidence>
<evidence type="ECO:0000256" key="1">
    <source>
        <dbReference type="SAM" id="Phobius"/>
    </source>
</evidence>
<proteinExistence type="predicted"/>
<reference evidence="2 3" key="1">
    <citation type="submission" date="2014-07" db="EMBL/GenBank/DDBJ databases">
        <title>Genome of Chryseobacterium soli DSM 19298.</title>
        <authorList>
            <person name="Stropko S.J."/>
            <person name="Pipes S.E."/>
            <person name="Newman J."/>
        </authorList>
    </citation>
    <scope>NUCLEOTIDE SEQUENCE [LARGE SCALE GENOMIC DNA]</scope>
    <source>
        <strain evidence="2 3">DSM 19298</strain>
    </source>
</reference>
<dbReference type="STRING" id="445961.IW15_15235"/>
<protein>
    <recommendedName>
        <fullName evidence="4">Polyketide cyclase</fullName>
    </recommendedName>
</protein>